<proteinExistence type="predicted"/>
<gene>
    <name evidence="2" type="ORF">TREES_T100018615</name>
</gene>
<reference evidence="3" key="1">
    <citation type="submission" date="2012-07" db="EMBL/GenBank/DDBJ databases">
        <title>Genome of the Chinese tree shrew, a rising model animal genetically related to primates.</title>
        <authorList>
            <person name="Zhang G."/>
            <person name="Fan Y."/>
            <person name="Yao Y."/>
            <person name="Huang Z."/>
        </authorList>
    </citation>
    <scope>NUCLEOTIDE SEQUENCE [LARGE SCALE GENOMIC DNA]</scope>
</reference>
<evidence type="ECO:0000313" key="3">
    <source>
        <dbReference type="Proteomes" id="UP000011518"/>
    </source>
</evidence>
<name>L9KMA2_TUPCH</name>
<dbReference type="EMBL" id="KB320760">
    <property type="protein sequence ID" value="ELW63883.1"/>
    <property type="molecule type" value="Genomic_DNA"/>
</dbReference>
<protein>
    <submittedName>
        <fullName evidence="2">Reticulocyte-binding protein 2 like protein a</fullName>
    </submittedName>
</protein>
<sequence>MSVSRSSPKFQVSEILCQGDGQCPTKMSTGTRQKQLGSGASTMALHWGGPGEHVLVWSLWWDPQRSQSPVALSPVLSRVCLLEPRSSEPAGSEQPVAQKEKGLNQTILDALESSGGCVADFTGAERRKKKEERRKKKEERRKKKEERRKKKEERRKKKEERRKKKEERRKKKEERRKKKEERRKKKEEGPLRRGWRKFVPLPSMVAHRSSQSIEP</sequence>
<dbReference type="AlphaFoldDB" id="L9KMA2"/>
<accession>L9KMA2</accession>
<keyword evidence="3" id="KW-1185">Reference proteome</keyword>
<evidence type="ECO:0000256" key="1">
    <source>
        <dbReference type="SAM" id="MobiDB-lite"/>
    </source>
</evidence>
<dbReference type="Proteomes" id="UP000011518">
    <property type="component" value="Unassembled WGS sequence"/>
</dbReference>
<reference evidence="3" key="2">
    <citation type="journal article" date="2013" name="Nat. Commun.">
        <title>Genome of the Chinese tree shrew.</title>
        <authorList>
            <person name="Fan Y."/>
            <person name="Huang Z.Y."/>
            <person name="Cao C.C."/>
            <person name="Chen C.S."/>
            <person name="Chen Y.X."/>
            <person name="Fan D.D."/>
            <person name="He J."/>
            <person name="Hou H.L."/>
            <person name="Hu L."/>
            <person name="Hu X.T."/>
            <person name="Jiang X.T."/>
            <person name="Lai R."/>
            <person name="Lang Y.S."/>
            <person name="Liang B."/>
            <person name="Liao S.G."/>
            <person name="Mu D."/>
            <person name="Ma Y.Y."/>
            <person name="Niu Y.Y."/>
            <person name="Sun X.Q."/>
            <person name="Xia J.Q."/>
            <person name="Xiao J."/>
            <person name="Xiong Z.Q."/>
            <person name="Xu L."/>
            <person name="Yang L."/>
            <person name="Zhang Y."/>
            <person name="Zhao W."/>
            <person name="Zhao X.D."/>
            <person name="Zheng Y.T."/>
            <person name="Zhou J.M."/>
            <person name="Zhu Y.B."/>
            <person name="Zhang G.J."/>
            <person name="Wang J."/>
            <person name="Yao Y.G."/>
        </authorList>
    </citation>
    <scope>NUCLEOTIDE SEQUENCE [LARGE SCALE GENOMIC DNA]</scope>
</reference>
<evidence type="ECO:0000313" key="2">
    <source>
        <dbReference type="EMBL" id="ELW63883.1"/>
    </source>
</evidence>
<dbReference type="InParanoid" id="L9KMA2"/>
<organism evidence="2 3">
    <name type="scientific">Tupaia chinensis</name>
    <name type="common">Chinese tree shrew</name>
    <name type="synonym">Tupaia belangeri chinensis</name>
    <dbReference type="NCBI Taxonomy" id="246437"/>
    <lineage>
        <taxon>Eukaryota</taxon>
        <taxon>Metazoa</taxon>
        <taxon>Chordata</taxon>
        <taxon>Craniata</taxon>
        <taxon>Vertebrata</taxon>
        <taxon>Euteleostomi</taxon>
        <taxon>Mammalia</taxon>
        <taxon>Eutheria</taxon>
        <taxon>Euarchontoglires</taxon>
        <taxon>Scandentia</taxon>
        <taxon>Tupaiidae</taxon>
        <taxon>Tupaia</taxon>
    </lineage>
</organism>
<feature type="region of interest" description="Disordered" evidence="1">
    <location>
        <begin position="122"/>
        <end position="215"/>
    </location>
</feature>
<feature type="compositionally biased region" description="Basic residues" evidence="1">
    <location>
        <begin position="126"/>
        <end position="185"/>
    </location>
</feature>